<organism evidence="6 7">
    <name type="scientific">Novosphingobium arvoryzae</name>
    <dbReference type="NCBI Taxonomy" id="1256514"/>
    <lineage>
        <taxon>Bacteria</taxon>
        <taxon>Pseudomonadati</taxon>
        <taxon>Pseudomonadota</taxon>
        <taxon>Alphaproteobacteria</taxon>
        <taxon>Sphingomonadales</taxon>
        <taxon>Sphingomonadaceae</taxon>
        <taxon>Novosphingobium</taxon>
    </lineage>
</organism>
<evidence type="ECO:0000313" key="7">
    <source>
        <dbReference type="Proteomes" id="UP000634139"/>
    </source>
</evidence>
<dbReference type="Gene3D" id="1.10.530.10">
    <property type="match status" value="1"/>
</dbReference>
<evidence type="ECO:0000259" key="5">
    <source>
        <dbReference type="Pfam" id="PF01464"/>
    </source>
</evidence>
<comment type="similarity">
    <text evidence="2">Belongs to the virb1 family.</text>
</comment>
<comment type="caution">
    <text evidence="6">The sequence shown here is derived from an EMBL/GenBank/DDBJ whole genome shotgun (WGS) entry which is preliminary data.</text>
</comment>
<dbReference type="InterPro" id="IPR008939">
    <property type="entry name" value="Lytic_TGlycosylase_superhlx_U"/>
</dbReference>
<sequence>MSSMHRKTIPLLLVMLAIAPHAALAQSGADRDGAEWDRARAALRAAPAGNMAQAIARWKLLSASERFTFADYSGFMLSYPGFPEEAKIRVWAERALERESAEPGRTVAFFDRFAPVTNAARAQYALALFALNRPEALTVARAAWRGGAMSDAAEAALSARIAHTLTPADHDARMDALLWAGASAQAERQLLYVSAAARPRFLARMGLANGTDPNGTALQPGAEVLRDPGYLYNRARMLRQAGRQAEAISLLAYRAPLAAPPQDVRKWIAEQLANARRADADSAVRIASLIDDAFAPGTDVARESFQIRDDYTSLMWLGGTMALNGLRDGARAAPLFWRYGAAARTPQTRTKGFYWAGRAMAAAGRVAEANRYFEMAAAFPDQYYGMLALERLGRAMPAFNNVPRVVPTRAERDAFNARALTLAVREVARESDWPTGVRFFREIANQAETEAEHVLVAELARELGRRDLGVILAQAAHTDGFGDFQQIGFPLIPIPEGGNWTIIHAITRQESQFAMNAVSHAGARGLMQLMPGTAREQAGKMELAYDQQALTLDAGYNITLGNAYFARVLDYFGGSYPLAIAAYNAGPGNVNKWLRLNGDPRNGSVDWIEWVEKIPISETRGYVQRVLENAVVYETMHPARARMPGPNPLSRFMGKRQPG</sequence>
<evidence type="ECO:0000256" key="2">
    <source>
        <dbReference type="ARBA" id="ARBA00009387"/>
    </source>
</evidence>
<feature type="chain" id="PRO_5036712023" evidence="4">
    <location>
        <begin position="26"/>
        <end position="659"/>
    </location>
</feature>
<dbReference type="SUPFAM" id="SSF48435">
    <property type="entry name" value="Bacterial muramidases"/>
    <property type="match status" value="1"/>
</dbReference>
<accession>A0A918R8S3</accession>
<dbReference type="PANTHER" id="PTHR37423">
    <property type="entry name" value="SOLUBLE LYTIC MUREIN TRANSGLYCOSYLASE-RELATED"/>
    <property type="match status" value="1"/>
</dbReference>
<dbReference type="CDD" id="cd13401">
    <property type="entry name" value="Slt70-like"/>
    <property type="match status" value="1"/>
</dbReference>
<dbReference type="Gene3D" id="1.25.20.10">
    <property type="entry name" value="Bacterial muramidases"/>
    <property type="match status" value="1"/>
</dbReference>
<name>A0A918R8S3_9SPHN</name>
<comment type="similarity">
    <text evidence="1">Belongs to the transglycosylase Slt family.</text>
</comment>
<reference evidence="6" key="1">
    <citation type="journal article" date="2014" name="Int. J. Syst. Evol. Microbiol.">
        <title>Complete genome sequence of Corynebacterium casei LMG S-19264T (=DSM 44701T), isolated from a smear-ripened cheese.</title>
        <authorList>
            <consortium name="US DOE Joint Genome Institute (JGI-PGF)"/>
            <person name="Walter F."/>
            <person name="Albersmeier A."/>
            <person name="Kalinowski J."/>
            <person name="Ruckert C."/>
        </authorList>
    </citation>
    <scope>NUCLEOTIDE SEQUENCE</scope>
    <source>
        <strain evidence="6">KCTC 32422</strain>
    </source>
</reference>
<evidence type="ECO:0000256" key="4">
    <source>
        <dbReference type="SAM" id="SignalP"/>
    </source>
</evidence>
<feature type="signal peptide" evidence="4">
    <location>
        <begin position="1"/>
        <end position="25"/>
    </location>
</feature>
<dbReference type="EMBL" id="BMZD01000002">
    <property type="protein sequence ID" value="GGZ91102.1"/>
    <property type="molecule type" value="Genomic_DNA"/>
</dbReference>
<dbReference type="GO" id="GO:0004553">
    <property type="term" value="F:hydrolase activity, hydrolyzing O-glycosyl compounds"/>
    <property type="evidence" value="ECO:0007669"/>
    <property type="project" value="InterPro"/>
</dbReference>
<dbReference type="InterPro" id="IPR008258">
    <property type="entry name" value="Transglycosylase_SLT_dom_1"/>
</dbReference>
<dbReference type="Proteomes" id="UP000634139">
    <property type="component" value="Unassembled WGS sequence"/>
</dbReference>
<evidence type="ECO:0000313" key="6">
    <source>
        <dbReference type="EMBL" id="GGZ91102.1"/>
    </source>
</evidence>
<evidence type="ECO:0000256" key="1">
    <source>
        <dbReference type="ARBA" id="ARBA00007734"/>
    </source>
</evidence>
<evidence type="ECO:0000256" key="3">
    <source>
        <dbReference type="ARBA" id="ARBA00022729"/>
    </source>
</evidence>
<gene>
    <name evidence="6" type="ORF">GCM10011617_07800</name>
</gene>
<keyword evidence="7" id="KW-1185">Reference proteome</keyword>
<dbReference type="GO" id="GO:0042597">
    <property type="term" value="C:periplasmic space"/>
    <property type="evidence" value="ECO:0007669"/>
    <property type="project" value="InterPro"/>
</dbReference>
<keyword evidence="3 4" id="KW-0732">Signal</keyword>
<dbReference type="Pfam" id="PF01464">
    <property type="entry name" value="SLT"/>
    <property type="match status" value="1"/>
</dbReference>
<feature type="domain" description="Transglycosylase SLT" evidence="5">
    <location>
        <begin position="499"/>
        <end position="599"/>
    </location>
</feature>
<dbReference type="InterPro" id="IPR023346">
    <property type="entry name" value="Lysozyme-like_dom_sf"/>
</dbReference>
<dbReference type="AlphaFoldDB" id="A0A918R8S3"/>
<dbReference type="PANTHER" id="PTHR37423:SF2">
    <property type="entry name" value="MEMBRANE-BOUND LYTIC MUREIN TRANSGLYCOSYLASE C"/>
    <property type="match status" value="1"/>
</dbReference>
<dbReference type="SUPFAM" id="SSF53955">
    <property type="entry name" value="Lysozyme-like"/>
    <property type="match status" value="1"/>
</dbReference>
<proteinExistence type="inferred from homology"/>
<protein>
    <submittedName>
        <fullName evidence="6">Lytic transglycosylase</fullName>
    </submittedName>
</protein>
<reference evidence="6" key="2">
    <citation type="submission" date="2020-09" db="EMBL/GenBank/DDBJ databases">
        <authorList>
            <person name="Sun Q."/>
            <person name="Kim S."/>
        </authorList>
    </citation>
    <scope>NUCLEOTIDE SEQUENCE</scope>
    <source>
        <strain evidence="6">KCTC 32422</strain>
    </source>
</reference>